<protein>
    <submittedName>
        <fullName evidence="3">Autotransporter-associated beta strand repeat-containing protein</fullName>
    </submittedName>
</protein>
<dbReference type="SUPFAM" id="SSF51126">
    <property type="entry name" value="Pectin lyase-like"/>
    <property type="match status" value="1"/>
</dbReference>
<evidence type="ECO:0000256" key="1">
    <source>
        <dbReference type="ARBA" id="ARBA00022729"/>
    </source>
</evidence>
<keyword evidence="4" id="KW-1185">Reference proteome</keyword>
<feature type="signal peptide" evidence="2">
    <location>
        <begin position="1"/>
        <end position="20"/>
    </location>
</feature>
<evidence type="ECO:0000256" key="2">
    <source>
        <dbReference type="SAM" id="SignalP"/>
    </source>
</evidence>
<dbReference type="EMBL" id="JBBUKT010000004">
    <property type="protein sequence ID" value="MEK7951376.1"/>
    <property type="molecule type" value="Genomic_DNA"/>
</dbReference>
<proteinExistence type="predicted"/>
<sequence length="1151" mass="115410">MRPKTTPLLALFVLTASAHGAAQIWDVTQGDGSTVTGGSGTWLNGGPNWNNGTTDSTWATGDTATFQAANDLGTYAVTVGDPITTGQSVTSLTFNNSGYTLRAAAAQTISLGTGTTDCSIRVAPGKTATIGDNLTVKKGGTPGLLGLFGGGTLNVGSGTANGGAVLQNPGTGISFEMRNGTTLDVKTGGTLLCARSGVVGSTVVDTNTHRLKISGGTVTMANGGVAACTLVLGNNTSGQTSTSVLDMTAGELNNQTVDGSLRFGPVTAGNSTVCNATANLDGGTMTVARIFQGAQTGTGVTNSTFNFNGGTVKVLPGTTTAATFMSGLDFAYVKSGGAIINTDGVTGNNGNVVIAQPLLDGGGGGGLTKEGTGTLTLTGASTYTGATTINGGKLAIVAPNSISATTVNNNARLKINSSGATPANVPAVSLNAGSGLEFDFGSYNAANQPALAVGTLNANANYTIDLTGINIPGGSTTITLLNYTTKNGTGTPVAGNLPLGLTLTGPPVDTGTSIQITVATGSAVAFTYSKGDGTWDTSSLNWNANAAAYAEPAVVTFPNITDAVDGINTVTLDSNRSPFSIDITNTGDYDTTAYTFTGAGGITGTTGITKTGSGLARFATPNSSYSGNVTINAGAVIKEAADNTTGNITVATDATFALAGNITDGSGQTITIAGPGQVNQNYFYTGAANQRGAFQAQGGNVTWAGNIALSGTTGTGGTTRIGVQNGSTLTLTGTISEALAGISPYFRAGDSALDTITIAGTCLWTGPTRLYSNGGAIMISGNDRFPTSVDLIVGNTAGATGSPTFDLAGFNQTVAALGGAANANGLNPPIVKNSGLTLSTLTLNPTTAGSFPGVIQDNVKLVVGGTATQTLTGDNTYTADTTINAGGHLTIGTTGELLCYPTTNGLTNSVGGSGTLQYDGTLRIDIFGANATPGNSWTLVNTAGLTVTYGSTFAVTSYAGDFAETEVNSGIWRLVDGGIAWTFTESTGKLSVATYVAAPFDNWIGNYFPGETDPAIVGKDADPDHDGISNFAEFAMNGAPDNIADSGYHVMALQDTNANAQKELTITLAVRKAGGSPVFTGSPLSAISDGVKYTIEGSLDLVFPTSAVSEASPATGPGGLPAEYEYRRFRLNASEGLPAKGFLRVKTEPNP</sequence>
<dbReference type="Proteomes" id="UP001371305">
    <property type="component" value="Unassembled WGS sequence"/>
</dbReference>
<comment type="caution">
    <text evidence="3">The sequence shown here is derived from an EMBL/GenBank/DDBJ whole genome shotgun (WGS) entry which is preliminary data.</text>
</comment>
<accession>A0ABU9AW43</accession>
<dbReference type="Pfam" id="PF12951">
    <property type="entry name" value="PATR"/>
    <property type="match status" value="3"/>
</dbReference>
<evidence type="ECO:0000313" key="4">
    <source>
        <dbReference type="Proteomes" id="UP001371305"/>
    </source>
</evidence>
<keyword evidence="1 2" id="KW-0732">Signal</keyword>
<feature type="chain" id="PRO_5045963121" evidence="2">
    <location>
        <begin position="21"/>
        <end position="1151"/>
    </location>
</feature>
<dbReference type="InterPro" id="IPR013425">
    <property type="entry name" value="Autotrns_rpt"/>
</dbReference>
<reference evidence="3 4" key="1">
    <citation type="submission" date="2024-04" db="EMBL/GenBank/DDBJ databases">
        <title>Luteolibacter sp. isolated from soil.</title>
        <authorList>
            <person name="An J."/>
        </authorList>
    </citation>
    <scope>NUCLEOTIDE SEQUENCE [LARGE SCALE GENOMIC DNA]</scope>
    <source>
        <strain evidence="3 4">Y139</strain>
    </source>
</reference>
<dbReference type="NCBIfam" id="TIGR02601">
    <property type="entry name" value="autotrns_rpt"/>
    <property type="match status" value="3"/>
</dbReference>
<gene>
    <name evidence="3" type="ORF">WKV53_12745</name>
</gene>
<organism evidence="3 4">
    <name type="scientific">Luteolibacter soli</name>
    <dbReference type="NCBI Taxonomy" id="3135280"/>
    <lineage>
        <taxon>Bacteria</taxon>
        <taxon>Pseudomonadati</taxon>
        <taxon>Verrucomicrobiota</taxon>
        <taxon>Verrucomicrobiia</taxon>
        <taxon>Verrucomicrobiales</taxon>
        <taxon>Verrucomicrobiaceae</taxon>
        <taxon>Luteolibacter</taxon>
    </lineage>
</organism>
<evidence type="ECO:0000313" key="3">
    <source>
        <dbReference type="EMBL" id="MEK7951376.1"/>
    </source>
</evidence>
<dbReference type="RefSeq" id="WP_341404980.1">
    <property type="nucleotide sequence ID" value="NZ_JBBUKT010000004.1"/>
</dbReference>
<dbReference type="InterPro" id="IPR011050">
    <property type="entry name" value="Pectin_lyase_fold/virulence"/>
</dbReference>
<name>A0ABU9AW43_9BACT</name>